<dbReference type="EMBL" id="BSSD01000001">
    <property type="protein sequence ID" value="GLW89454.1"/>
    <property type="molecule type" value="Genomic_DNA"/>
</dbReference>
<comment type="caution">
    <text evidence="3">The sequence shown here is derived from an EMBL/GenBank/DDBJ whole genome shotgun (WGS) entry which is preliminary data.</text>
</comment>
<evidence type="ECO:0000256" key="1">
    <source>
        <dbReference type="SAM" id="MobiDB-lite"/>
    </source>
</evidence>
<gene>
    <name evidence="3" type="ORF">Aglo03_02700</name>
</gene>
<feature type="compositionally biased region" description="Basic and acidic residues" evidence="1">
    <location>
        <begin position="841"/>
        <end position="858"/>
    </location>
</feature>
<evidence type="ECO:0000259" key="2">
    <source>
        <dbReference type="Pfam" id="PF13569"/>
    </source>
</evidence>
<evidence type="ECO:0000313" key="4">
    <source>
        <dbReference type="Proteomes" id="UP001165042"/>
    </source>
</evidence>
<dbReference type="Pfam" id="PF13569">
    <property type="entry name" value="DUF4132"/>
    <property type="match status" value="1"/>
</dbReference>
<keyword evidence="4" id="KW-1185">Reference proteome</keyword>
<name>A0A9W6QJ48_9PSEU</name>
<feature type="domain" description="DUF4132" evidence="2">
    <location>
        <begin position="841"/>
        <end position="1019"/>
    </location>
</feature>
<protein>
    <recommendedName>
        <fullName evidence="2">DUF4132 domain-containing protein</fullName>
    </recommendedName>
</protein>
<dbReference type="Proteomes" id="UP001165042">
    <property type="component" value="Unassembled WGS sequence"/>
</dbReference>
<evidence type="ECO:0000313" key="3">
    <source>
        <dbReference type="EMBL" id="GLW89454.1"/>
    </source>
</evidence>
<organism evidence="3 4">
    <name type="scientific">Actinokineospora globicatena</name>
    <dbReference type="NCBI Taxonomy" id="103729"/>
    <lineage>
        <taxon>Bacteria</taxon>
        <taxon>Bacillati</taxon>
        <taxon>Actinomycetota</taxon>
        <taxon>Actinomycetes</taxon>
        <taxon>Pseudonocardiales</taxon>
        <taxon>Pseudonocardiaceae</taxon>
        <taxon>Actinokineospora</taxon>
    </lineage>
</organism>
<dbReference type="AlphaFoldDB" id="A0A9W6QJ48"/>
<reference evidence="3" key="1">
    <citation type="submission" date="2023-02" db="EMBL/GenBank/DDBJ databases">
        <title>Actinokineospora globicatena NBRC 15670.</title>
        <authorList>
            <person name="Ichikawa N."/>
            <person name="Sato H."/>
            <person name="Tonouchi N."/>
        </authorList>
    </citation>
    <scope>NUCLEOTIDE SEQUENCE</scope>
    <source>
        <strain evidence="3">NBRC 15670</strain>
    </source>
</reference>
<proteinExistence type="predicted"/>
<sequence length="1104" mass="119211">MSAGAWALEEVPFGVPVGWHADVHVRRGGLVRREVVLDGAGGEWEERQRAAGRLVVADESEPELVTALGDFLGGVVTPLSAGVGLALLGGYEEPPGVVDQWVVEHGVVFAARALVQSTRVHIGHVDPHAHGDTRRKLYWANPVAFRFEKATGAQRRLREIIASCPDAEYAAVLAVLEDDRSTSASKAIAAYLVPERLDWFDEAVEDAHENMYLGPNQHLDKWAFLGSAMSSVEQFTAVRARNQYSFYWPRYVDVLRTLVDALGPDAVPLLAEQAMRDWGTSPDVPEVVLGALAELSSDAAFEVLVSQADGKVARPLLSAATDRFPVRALRLLTPAAAGSGKNARAAEQVLRQHVRANLDQVGQVLPHLPEHVRPALARLVERLRPAPEVPSDTLPPLLVQPPWTTARKAAKPVVIKDLPAPTGQATAWEPGEREAWAASGTERAEWASLVNVRVREQVLADFLAGGGSEYWTRVLILEAPEDLVGPRLAGWRPTNAWGAAEWGRQVAARHDLAALPALLHLAKANPGVAGGLLLPYADGEIAHQMADWQIRLKSAGSTARAWLRRHADTAARHLVPTALGPAGASRRAAEAALRLVPDQARAAAVEHGPRVVAAIDALLSTDPLDVLPTRVPVPGPWADPAALPQILVRDRSGALPESAVRHVITTLALSTLDDVYEGVRVVQRTCDARSLAEFAWELFGRWQTAGMPAKENWALTAQGLLGDDETVRALAPVIRAWPGEGGHVRAVAGLDVLAAIGSDVALTALNGIAVKVPFKALKQRAGEKITVVAAGLGLTADQLADRLVPTLGLDDAATLTVDYGPRRFVVGFDERLKPFVVDQDGTPRKDLPKPGARDDQDLATAEHKRYTALKKDVRALAADQIARFEQAMAVGRTWQAGEFRRLFVEHPLLWHVVRRLVLVGADGVSFRFAEDRTLADVADEQCAVADDTLVRIAHPIDLGDTVEAWAVVFADYEILQPFPQLGRPVHRLTDAERADTRLTRFEGTTTPVGKLLGLTKRGWQRGTPMDAGVEPWFLRPLPGGGSISVALEPGIAVGSMDVFPEQTLTQIWVDPGSGSWNPRGERTFGELDPVTASEVLADLTSLRG</sequence>
<feature type="region of interest" description="Disordered" evidence="1">
    <location>
        <begin position="839"/>
        <end position="858"/>
    </location>
</feature>
<dbReference type="InterPro" id="IPR025406">
    <property type="entry name" value="DUF4132"/>
</dbReference>
<accession>A0A9W6QJ48</accession>